<feature type="region of interest" description="Disordered" evidence="7">
    <location>
        <begin position="201"/>
        <end position="220"/>
    </location>
</feature>
<feature type="domain" description="GRIP" evidence="8">
    <location>
        <begin position="605"/>
        <end position="655"/>
    </location>
</feature>
<dbReference type="Pfam" id="PF01465">
    <property type="entry name" value="GRIP"/>
    <property type="match status" value="1"/>
</dbReference>
<proteinExistence type="predicted"/>
<keyword evidence="4 6" id="KW-0175">Coiled coil</keyword>
<dbReference type="GeneID" id="136800043"/>
<organism evidence="9 10">
    <name type="scientific">Clytia hemisphaerica</name>
    <dbReference type="NCBI Taxonomy" id="252671"/>
    <lineage>
        <taxon>Eukaryota</taxon>
        <taxon>Metazoa</taxon>
        <taxon>Cnidaria</taxon>
        <taxon>Hydrozoa</taxon>
        <taxon>Hydroidolina</taxon>
        <taxon>Leptothecata</taxon>
        <taxon>Obeliida</taxon>
        <taxon>Clytiidae</taxon>
        <taxon>Clytia</taxon>
    </lineage>
</organism>
<dbReference type="PANTHER" id="PTHR23157:SF25">
    <property type="entry name" value="GRIP AND COILED-COIL DOMAIN-CONTAINING PROTEIN 1"/>
    <property type="match status" value="1"/>
</dbReference>
<dbReference type="PANTHER" id="PTHR23157">
    <property type="entry name" value="GRIP AND COILED-COIL DOMAIN-CONTAINING PROTEIN 1"/>
    <property type="match status" value="1"/>
</dbReference>
<reference evidence="9" key="1">
    <citation type="submission" date="2021-01" db="UniProtKB">
        <authorList>
            <consortium name="EnsemblMetazoa"/>
        </authorList>
    </citation>
    <scope>IDENTIFICATION</scope>
</reference>
<dbReference type="InterPro" id="IPR051952">
    <property type="entry name" value="Golgi-autophagy_related"/>
</dbReference>
<name>A0A7M5XKU3_9CNID</name>
<dbReference type="PROSITE" id="PS50913">
    <property type="entry name" value="GRIP"/>
    <property type="match status" value="1"/>
</dbReference>
<evidence type="ECO:0000313" key="9">
    <source>
        <dbReference type="EnsemblMetazoa" id="CLYHEMP024591.1"/>
    </source>
</evidence>
<comment type="subcellular location">
    <subcellularLocation>
        <location evidence="2">Cytoplasm</location>
    </subcellularLocation>
    <subcellularLocation>
        <location evidence="1">Endomembrane system</location>
        <topology evidence="1">Peripheral membrane protein</topology>
    </subcellularLocation>
</comment>
<accession>A0A7M5XKU3</accession>
<evidence type="ECO:0000256" key="6">
    <source>
        <dbReference type="SAM" id="Coils"/>
    </source>
</evidence>
<evidence type="ECO:0000256" key="1">
    <source>
        <dbReference type="ARBA" id="ARBA00004184"/>
    </source>
</evidence>
<evidence type="ECO:0000256" key="2">
    <source>
        <dbReference type="ARBA" id="ARBA00004496"/>
    </source>
</evidence>
<dbReference type="AlphaFoldDB" id="A0A7M5XKU3"/>
<feature type="coiled-coil region" evidence="6">
    <location>
        <begin position="556"/>
        <end position="611"/>
    </location>
</feature>
<evidence type="ECO:0000256" key="4">
    <source>
        <dbReference type="ARBA" id="ARBA00023054"/>
    </source>
</evidence>
<keyword evidence="10" id="KW-1185">Reference proteome</keyword>
<protein>
    <recommendedName>
        <fullName evidence="8">GRIP domain-containing protein</fullName>
    </recommendedName>
</protein>
<feature type="region of interest" description="Disordered" evidence="7">
    <location>
        <begin position="54"/>
        <end position="101"/>
    </location>
</feature>
<dbReference type="SMART" id="SM00755">
    <property type="entry name" value="Grip"/>
    <property type="match status" value="1"/>
</dbReference>
<dbReference type="RefSeq" id="XP_066912761.1">
    <property type="nucleotide sequence ID" value="XM_067056660.1"/>
</dbReference>
<evidence type="ECO:0000256" key="7">
    <source>
        <dbReference type="SAM" id="MobiDB-lite"/>
    </source>
</evidence>
<evidence type="ECO:0000256" key="5">
    <source>
        <dbReference type="ARBA" id="ARBA00023136"/>
    </source>
</evidence>
<dbReference type="GO" id="GO:0005794">
    <property type="term" value="C:Golgi apparatus"/>
    <property type="evidence" value="ECO:0007669"/>
    <property type="project" value="TreeGrafter"/>
</dbReference>
<keyword evidence="5" id="KW-0472">Membrane</keyword>
<dbReference type="OrthoDB" id="9898580at2759"/>
<dbReference type="Gene3D" id="1.10.220.60">
    <property type="entry name" value="GRIP domain"/>
    <property type="match status" value="1"/>
</dbReference>
<keyword evidence="3" id="KW-0963">Cytoplasm</keyword>
<evidence type="ECO:0000259" key="8">
    <source>
        <dbReference type="PROSITE" id="PS50913"/>
    </source>
</evidence>
<sequence>MDEYEDFSREEIIHFCERLQKKLKKYEKKLSDLVSAYKDLAEEKKLLEDSLKAVKQERRDKDDKTFLQKSKDFITKSKQPVVPPQPPENNDAESGESAEKKLDVVTKAFQTLTEKKSKMEASFQADKKNLVVEHNKTVTKFEDDVAMLTIQLERLKNKLGQEQKDRENDAQLHSNMLVELQNVLATERLMNDELKSQIAQLTSKKEHVKSRTPTPEVPRKDLKPTIKQRQQLDTSNGEIEKIKKDLIEEQERISKAEVLFQLRQTQDEERIRELEQKVSELSDSIGHYEKQRYNDQSTIHKLKHKLENLEEASSPTAHTTTLSFEAFDDRNGGSGGGVKEKIRLSSSEEYMRYFDSEKMYSPTADCSNHEMCNCKQELRKLKLELDNYKSKYLQQQKKDNHTVNSQVAEEYQSQITALKQEKKLLIRNYQEKEKNYLDAVHKLEKGRISADEKYKSEACEVQKAHSKQVGDLQMELQKQRIRSMNLLSEKDMEIEKLHKNIYDGLPGSSSSTAAILPTVHHHHYNTENALSEEFEDFLITPPTKKEEGSLFHFMEQNSFERDLSKLRHQVIDLEETSRESEQREARLLQQMEVLKEEIRKQERSKSRESANLEYLKNICLRYMLTKSISQRKQMSITLSTILKFSPNEMKDVEKRHAAGWW</sequence>
<dbReference type="EnsemblMetazoa" id="CLYHEMT024591.1">
    <property type="protein sequence ID" value="CLYHEMP024591.1"/>
    <property type="gene ID" value="CLYHEMG024591"/>
</dbReference>
<dbReference type="Proteomes" id="UP000594262">
    <property type="component" value="Unplaced"/>
</dbReference>
<feature type="coiled-coil region" evidence="6">
    <location>
        <begin position="378"/>
        <end position="435"/>
    </location>
</feature>
<evidence type="ECO:0000313" key="10">
    <source>
        <dbReference type="Proteomes" id="UP000594262"/>
    </source>
</evidence>
<dbReference type="InterPro" id="IPR000237">
    <property type="entry name" value="GRIP_dom"/>
</dbReference>
<evidence type="ECO:0000256" key="3">
    <source>
        <dbReference type="ARBA" id="ARBA00022490"/>
    </source>
</evidence>
<feature type="compositionally biased region" description="Basic and acidic residues" evidence="7">
    <location>
        <begin position="54"/>
        <end position="75"/>
    </location>
</feature>